<dbReference type="InParanoid" id="A0A2T2ZYV8"/>
<protein>
    <submittedName>
        <fullName evidence="1">Uncharacterized protein</fullName>
    </submittedName>
</protein>
<dbReference type="EMBL" id="KZ678553">
    <property type="protein sequence ID" value="PSR79809.1"/>
    <property type="molecule type" value="Genomic_DNA"/>
</dbReference>
<keyword evidence="2" id="KW-1185">Reference proteome</keyword>
<dbReference type="Proteomes" id="UP000241462">
    <property type="component" value="Unassembled WGS sequence"/>
</dbReference>
<evidence type="ECO:0000313" key="2">
    <source>
        <dbReference type="Proteomes" id="UP000241462"/>
    </source>
</evidence>
<organism evidence="1 2">
    <name type="scientific">Coniella lustricola</name>
    <dbReference type="NCBI Taxonomy" id="2025994"/>
    <lineage>
        <taxon>Eukaryota</taxon>
        <taxon>Fungi</taxon>
        <taxon>Dikarya</taxon>
        <taxon>Ascomycota</taxon>
        <taxon>Pezizomycotina</taxon>
        <taxon>Sordariomycetes</taxon>
        <taxon>Sordariomycetidae</taxon>
        <taxon>Diaporthales</taxon>
        <taxon>Schizoparmaceae</taxon>
        <taxon>Coniella</taxon>
    </lineage>
</organism>
<gene>
    <name evidence="1" type="ORF">BD289DRAFT_85389</name>
</gene>
<reference evidence="1 2" key="1">
    <citation type="journal article" date="2018" name="Mycol. Prog.">
        <title>Coniella lustricola, a new species from submerged detritus.</title>
        <authorList>
            <person name="Raudabaugh D.B."/>
            <person name="Iturriaga T."/>
            <person name="Carver A."/>
            <person name="Mondo S."/>
            <person name="Pangilinan J."/>
            <person name="Lipzen A."/>
            <person name="He G."/>
            <person name="Amirebrahimi M."/>
            <person name="Grigoriev I.V."/>
            <person name="Miller A.N."/>
        </authorList>
    </citation>
    <scope>NUCLEOTIDE SEQUENCE [LARGE SCALE GENOMIC DNA]</scope>
    <source>
        <strain evidence="1 2">B22-T-1</strain>
    </source>
</reference>
<evidence type="ECO:0000313" key="1">
    <source>
        <dbReference type="EMBL" id="PSR79809.1"/>
    </source>
</evidence>
<dbReference type="AlphaFoldDB" id="A0A2T2ZYV8"/>
<sequence length="165" mass="17264">MADEAAHATVTKGAPSLEYVLQLLEASHDAVEAARLGHVRVGTILVDDVFVGDVTEGIVGEVEEVGGLGRDGRQRGRRGHRAGRGVAGASVCTAIERHAPPRRAETEGARSLWDPRLSTAPTQMVDAMAGGTGRCKSRGLSIGSLFCAGSDGRWMDEHCFGVDSG</sequence>
<accession>A0A2T2ZYV8</accession>
<proteinExistence type="predicted"/>
<name>A0A2T2ZYV8_9PEZI</name>